<dbReference type="AlphaFoldDB" id="A0AAE0K221"/>
<feature type="compositionally biased region" description="Low complexity" evidence="1">
    <location>
        <begin position="356"/>
        <end position="367"/>
    </location>
</feature>
<organism evidence="2 3">
    <name type="scientific">Podospora didyma</name>
    <dbReference type="NCBI Taxonomy" id="330526"/>
    <lineage>
        <taxon>Eukaryota</taxon>
        <taxon>Fungi</taxon>
        <taxon>Dikarya</taxon>
        <taxon>Ascomycota</taxon>
        <taxon>Pezizomycotina</taxon>
        <taxon>Sordariomycetes</taxon>
        <taxon>Sordariomycetidae</taxon>
        <taxon>Sordariales</taxon>
        <taxon>Podosporaceae</taxon>
        <taxon>Podospora</taxon>
    </lineage>
</organism>
<reference evidence="2" key="1">
    <citation type="journal article" date="2023" name="Mol. Phylogenet. Evol.">
        <title>Genome-scale phylogeny and comparative genomics of the fungal order Sordariales.</title>
        <authorList>
            <person name="Hensen N."/>
            <person name="Bonometti L."/>
            <person name="Westerberg I."/>
            <person name="Brannstrom I.O."/>
            <person name="Guillou S."/>
            <person name="Cros-Aarteil S."/>
            <person name="Calhoun S."/>
            <person name="Haridas S."/>
            <person name="Kuo A."/>
            <person name="Mondo S."/>
            <person name="Pangilinan J."/>
            <person name="Riley R."/>
            <person name="LaButti K."/>
            <person name="Andreopoulos B."/>
            <person name="Lipzen A."/>
            <person name="Chen C."/>
            <person name="Yan M."/>
            <person name="Daum C."/>
            <person name="Ng V."/>
            <person name="Clum A."/>
            <person name="Steindorff A."/>
            <person name="Ohm R.A."/>
            <person name="Martin F."/>
            <person name="Silar P."/>
            <person name="Natvig D.O."/>
            <person name="Lalanne C."/>
            <person name="Gautier V."/>
            <person name="Ament-Velasquez S.L."/>
            <person name="Kruys A."/>
            <person name="Hutchinson M.I."/>
            <person name="Powell A.J."/>
            <person name="Barry K."/>
            <person name="Miller A.N."/>
            <person name="Grigoriev I.V."/>
            <person name="Debuchy R."/>
            <person name="Gladieux P."/>
            <person name="Hiltunen Thoren M."/>
            <person name="Johannesson H."/>
        </authorList>
    </citation>
    <scope>NUCLEOTIDE SEQUENCE</scope>
    <source>
        <strain evidence="2">CBS 232.78</strain>
    </source>
</reference>
<feature type="compositionally biased region" description="Polar residues" evidence="1">
    <location>
        <begin position="438"/>
        <end position="452"/>
    </location>
</feature>
<protein>
    <recommendedName>
        <fullName evidence="4">Transcription factor</fullName>
    </recommendedName>
</protein>
<evidence type="ECO:0000256" key="1">
    <source>
        <dbReference type="SAM" id="MobiDB-lite"/>
    </source>
</evidence>
<feature type="region of interest" description="Disordered" evidence="1">
    <location>
        <begin position="208"/>
        <end position="238"/>
    </location>
</feature>
<feature type="compositionally biased region" description="Low complexity" evidence="1">
    <location>
        <begin position="208"/>
        <end position="222"/>
    </location>
</feature>
<comment type="caution">
    <text evidence="2">The sequence shown here is derived from an EMBL/GenBank/DDBJ whole genome shotgun (WGS) entry which is preliminary data.</text>
</comment>
<feature type="compositionally biased region" description="Polar residues" evidence="1">
    <location>
        <begin position="325"/>
        <end position="340"/>
    </location>
</feature>
<evidence type="ECO:0008006" key="4">
    <source>
        <dbReference type="Google" id="ProtNLM"/>
    </source>
</evidence>
<gene>
    <name evidence="2" type="ORF">B0H63DRAFT_80097</name>
</gene>
<feature type="region of interest" description="Disordered" evidence="1">
    <location>
        <begin position="321"/>
        <end position="340"/>
    </location>
</feature>
<evidence type="ECO:0000313" key="2">
    <source>
        <dbReference type="EMBL" id="KAK3368694.1"/>
    </source>
</evidence>
<reference evidence="2" key="2">
    <citation type="submission" date="2023-06" db="EMBL/GenBank/DDBJ databases">
        <authorList>
            <consortium name="Lawrence Berkeley National Laboratory"/>
            <person name="Haridas S."/>
            <person name="Hensen N."/>
            <person name="Bonometti L."/>
            <person name="Westerberg I."/>
            <person name="Brannstrom I.O."/>
            <person name="Guillou S."/>
            <person name="Cros-Aarteil S."/>
            <person name="Calhoun S."/>
            <person name="Kuo A."/>
            <person name="Mondo S."/>
            <person name="Pangilinan J."/>
            <person name="Riley R."/>
            <person name="LaButti K."/>
            <person name="Andreopoulos B."/>
            <person name="Lipzen A."/>
            <person name="Chen C."/>
            <person name="Yanf M."/>
            <person name="Daum C."/>
            <person name="Ng V."/>
            <person name="Clum A."/>
            <person name="Steindorff A."/>
            <person name="Ohm R."/>
            <person name="Martin F."/>
            <person name="Silar P."/>
            <person name="Natvig D."/>
            <person name="Lalanne C."/>
            <person name="Gautier V."/>
            <person name="Ament-velasquez S.L."/>
            <person name="Kruys A."/>
            <person name="Hutchinson M.I."/>
            <person name="Powell A.J."/>
            <person name="Barry K."/>
            <person name="Miller A.N."/>
            <person name="Grigoriev I.V."/>
            <person name="Debuchy R."/>
            <person name="Gladieux P."/>
            <person name="Thoren M.H."/>
            <person name="Johannesson H."/>
        </authorList>
    </citation>
    <scope>NUCLEOTIDE SEQUENCE</scope>
    <source>
        <strain evidence="2">CBS 232.78</strain>
    </source>
</reference>
<proteinExistence type="predicted"/>
<name>A0AAE0K221_9PEZI</name>
<sequence length="506" mass="55225">MAPVLASSPLLLSPQLPDHRFLAGDALPGSGTKHRRRPTVVFNRTQHNLTTGWWDRSSRGQQRKKDTRQGRHIDAEEGRALARSPGVRLPSDYSRRPPSLERQDAFRDARTTKSRTAYAAAAQSTLPVNQTKKRTFRQHLFPDSDVTSFTDADYPETAIADDSDDDSDAELYRLGLLYDNPHERGSGFTFDAIVHDSRARLFNVYAAPARRPTKRAANNNTRQPPQHRQTSNRSNDLSLPLDLSLAPFGSDSALAEYLISPEHGDLVDEGLFIHPATLFPRSPALKSEYNTSIRSTTLIHKLDPNLPTLDPATPGLHTWRPGTAYASTGTQTNSTSANKPTSRWLVYAPPAPAPAPQSTQEFSSPSFSEEEDDEATVPELSHFCCCDAVSSLDHPESDTEDNSEDGEDDIIRTWEILMDDGKGGYNNGRTWWLDAEGNASTSVPPNTSLTTTPAAPAPAAPAAPAQSKLGYEDSDNHSDDDSDEGDDEDAWIVLGTAVPAAGTADS</sequence>
<accession>A0AAE0K221</accession>
<keyword evidence="3" id="KW-1185">Reference proteome</keyword>
<feature type="compositionally biased region" description="Basic and acidic residues" evidence="1">
    <location>
        <begin position="63"/>
        <end position="80"/>
    </location>
</feature>
<dbReference type="Proteomes" id="UP001285441">
    <property type="component" value="Unassembled WGS sequence"/>
</dbReference>
<feature type="region of interest" description="Disordered" evidence="1">
    <location>
        <begin position="345"/>
        <end position="377"/>
    </location>
</feature>
<feature type="region of interest" description="Disordered" evidence="1">
    <location>
        <begin position="52"/>
        <end position="111"/>
    </location>
</feature>
<dbReference type="EMBL" id="JAULSW010000010">
    <property type="protein sequence ID" value="KAK3368694.1"/>
    <property type="molecule type" value="Genomic_DNA"/>
</dbReference>
<feature type="region of interest" description="Disordered" evidence="1">
    <location>
        <begin position="437"/>
        <end position="506"/>
    </location>
</feature>
<feature type="compositionally biased region" description="Basic and acidic residues" evidence="1">
    <location>
        <begin position="93"/>
        <end position="111"/>
    </location>
</feature>
<feature type="compositionally biased region" description="Basic and acidic residues" evidence="1">
    <location>
        <begin position="470"/>
        <end position="479"/>
    </location>
</feature>
<evidence type="ECO:0000313" key="3">
    <source>
        <dbReference type="Proteomes" id="UP001285441"/>
    </source>
</evidence>
<feature type="compositionally biased region" description="Acidic residues" evidence="1">
    <location>
        <begin position="480"/>
        <end position="490"/>
    </location>
</feature>